<protein>
    <recommendedName>
        <fullName evidence="1">Amidase domain-containing protein</fullName>
    </recommendedName>
</protein>
<dbReference type="Pfam" id="PF01425">
    <property type="entry name" value="Amidase"/>
    <property type="match status" value="1"/>
</dbReference>
<dbReference type="InterPro" id="IPR023631">
    <property type="entry name" value="Amidase_dom"/>
</dbReference>
<dbReference type="PANTHER" id="PTHR46310:SF7">
    <property type="entry name" value="AMIDASE 1"/>
    <property type="match status" value="1"/>
</dbReference>
<dbReference type="SUPFAM" id="SSF54427">
    <property type="entry name" value="NTF2-like"/>
    <property type="match status" value="1"/>
</dbReference>
<dbReference type="PANTHER" id="PTHR46310">
    <property type="entry name" value="AMIDASE 1"/>
    <property type="match status" value="1"/>
</dbReference>
<dbReference type="Gene3D" id="3.10.450.50">
    <property type="match status" value="1"/>
</dbReference>
<dbReference type="Gene3D" id="3.90.1300.10">
    <property type="entry name" value="Amidase signature (AS) domain"/>
    <property type="match status" value="1"/>
</dbReference>
<organism evidence="2 3">
    <name type="scientific">Microbacterium barkeri</name>
    <dbReference type="NCBI Taxonomy" id="33917"/>
    <lineage>
        <taxon>Bacteria</taxon>
        <taxon>Bacillati</taxon>
        <taxon>Actinomycetota</taxon>
        <taxon>Actinomycetes</taxon>
        <taxon>Micrococcales</taxon>
        <taxon>Microbacteriaceae</taxon>
        <taxon>Microbacterium</taxon>
    </lineage>
</organism>
<sequence>MRDATAVQAPPRIPGDETVPAELLDAFHAYERAVVANDLDALDAWFDDAPDTLRGDEGGLLVGHDAISAFRAQRGGVAPRAIERIEHRPLADGTALLVSVSRFDAGGRGLQTQIWRRRAAGWRIVAAHVSARPRAFDRAIWREVGEPLAPAAADGPLSGLSFAVKDLFAIAGSRVGAGNPAYLDEARPATTTAPAVSTLLGGGAALRGIARTDEFAYSIAGDNAHYGTPPNGALPGALPGGSSSGPASAVALGQADIGLATDTAGSIRVPASYQGLWGLRTTHGRVPRRGVLPLAPAFDTVGWLTRDGETLERVASWCLDGDAEAPLPWRFRVPVEALELAEPAVREAFEELLAALGRTAPIERVSIGDLAACHERFRTVQAAEAWRVHGAWLDAHPGALGGAVAARFAAAAEVTPFAEQAAREQLRPFAARVRALVGDAVLILPVVPGPAPSRTAEPDEIDAIRTATLRLTAPAAVAGAPSISAPLLTVPSALGRAPVGVGLIGRAGSDLSLVRLARALADAVS</sequence>
<dbReference type="InterPro" id="IPR036928">
    <property type="entry name" value="AS_sf"/>
</dbReference>
<dbReference type="PROSITE" id="PS00571">
    <property type="entry name" value="AMIDASES"/>
    <property type="match status" value="1"/>
</dbReference>
<dbReference type="SUPFAM" id="SSF75304">
    <property type="entry name" value="Amidase signature (AS) enzymes"/>
    <property type="match status" value="1"/>
</dbReference>
<dbReference type="EMBL" id="BSEJ01000008">
    <property type="protein sequence ID" value="GLJ61723.1"/>
    <property type="molecule type" value="Genomic_DNA"/>
</dbReference>
<dbReference type="Proteomes" id="UP001142462">
    <property type="component" value="Unassembled WGS sequence"/>
</dbReference>
<accession>A0A9W6LX05</accession>
<evidence type="ECO:0000313" key="2">
    <source>
        <dbReference type="EMBL" id="GLJ61723.1"/>
    </source>
</evidence>
<feature type="domain" description="Amidase" evidence="1">
    <location>
        <begin position="145"/>
        <end position="513"/>
    </location>
</feature>
<keyword evidence="3" id="KW-1185">Reference proteome</keyword>
<evidence type="ECO:0000313" key="3">
    <source>
        <dbReference type="Proteomes" id="UP001142462"/>
    </source>
</evidence>
<comment type="caution">
    <text evidence="2">The sequence shown here is derived from an EMBL/GenBank/DDBJ whole genome shotgun (WGS) entry which is preliminary data.</text>
</comment>
<gene>
    <name evidence="2" type="ORF">GCM10017576_18530</name>
</gene>
<dbReference type="InterPro" id="IPR024507">
    <property type="entry name" value="AtzH-like"/>
</dbReference>
<evidence type="ECO:0000259" key="1">
    <source>
        <dbReference type="Pfam" id="PF01425"/>
    </source>
</evidence>
<reference evidence="2" key="1">
    <citation type="journal article" date="2014" name="Int. J. Syst. Evol. Microbiol.">
        <title>Complete genome sequence of Corynebacterium casei LMG S-19264T (=DSM 44701T), isolated from a smear-ripened cheese.</title>
        <authorList>
            <consortium name="US DOE Joint Genome Institute (JGI-PGF)"/>
            <person name="Walter F."/>
            <person name="Albersmeier A."/>
            <person name="Kalinowski J."/>
            <person name="Ruckert C."/>
        </authorList>
    </citation>
    <scope>NUCLEOTIDE SEQUENCE</scope>
    <source>
        <strain evidence="2">VKM Ac-1020</strain>
    </source>
</reference>
<dbReference type="InterPro" id="IPR020556">
    <property type="entry name" value="Amidase_CS"/>
</dbReference>
<dbReference type="Pfam" id="PF11533">
    <property type="entry name" value="AtzH-like"/>
    <property type="match status" value="1"/>
</dbReference>
<reference evidence="2" key="2">
    <citation type="submission" date="2023-01" db="EMBL/GenBank/DDBJ databases">
        <authorList>
            <person name="Sun Q."/>
            <person name="Evtushenko L."/>
        </authorList>
    </citation>
    <scope>NUCLEOTIDE SEQUENCE</scope>
    <source>
        <strain evidence="2">VKM Ac-1020</strain>
    </source>
</reference>
<dbReference type="InterPro" id="IPR032710">
    <property type="entry name" value="NTF2-like_dom_sf"/>
</dbReference>
<name>A0A9W6LX05_9MICO</name>
<proteinExistence type="predicted"/>
<dbReference type="RefSeq" id="WP_271173432.1">
    <property type="nucleotide sequence ID" value="NZ_BSEJ01000008.1"/>
</dbReference>
<dbReference type="AlphaFoldDB" id="A0A9W6LX05"/>